<dbReference type="Ensembl" id="ENSGACT00000027367.2">
    <property type="protein sequence ID" value="ENSGACP00000027315.1"/>
    <property type="gene ID" value="ENSGACG00000020653.2"/>
</dbReference>
<dbReference type="GeneTree" id="ENSGT00940000154901"/>
<feature type="transmembrane region" description="Helical" evidence="8">
    <location>
        <begin position="151"/>
        <end position="168"/>
    </location>
</feature>
<dbReference type="eggNOG" id="KOG0255">
    <property type="taxonomic scope" value="Eukaryota"/>
</dbReference>
<feature type="transmembrane region" description="Helical" evidence="8">
    <location>
        <begin position="237"/>
        <end position="256"/>
    </location>
</feature>
<protein>
    <recommendedName>
        <fullName evidence="5">Solute carrier family 22 member 6</fullName>
    </recommendedName>
    <alternativeName>
        <fullName evidence="7">Organic anion transporter 1</fullName>
    </alternativeName>
    <alternativeName>
        <fullName evidence="6">Renal organic anion transporter 1</fullName>
    </alternativeName>
</protein>
<sequence length="562" mass="61855">MTFGDLLEQVGSTGRFQIVHVTLLSIPVFMMASHNLLQNFVAAVPPHFCSAHTNLSRTRLSPEETLLLTVPLDQKGNPKSCQRYVAPQWHLTTRNGTYGSGDNGTANGGLDVDLQGCTDGWSYNMTEMTSTIISEWDLVCDQRSLKQMGQTVYMGGVLVGALLFGSMSDRFGRRILLIISNLLMAVAGTCTAFSPSFPLYCLFRFGCGMALSGMGLNTFSLIVEWIPTRIRTGVGTITGYCYTVGQLILALIAYFIRDWRWLTLAVSLPFYVFFLIAWWFHESSRWLALSNKPEQAIKNLKSVAKFNGRHEEGEKLTVEMLQESMKKEMSSIQGSYSVLDLFRTPTMRKMTVCLSAVWLSTSFAYYGLSMDLQKFGVDIYLIQVIFGAVDIPAKIIVTVSMSLIGRRQSQMGSLIIAGITILINLLVPYDKQTARTCLAVMGKGCLAASFNCCFLYSGELFPTIIRQNGMGWASMMARVGAMVSPMVLLTADYIPWLPGLIYGGAPILSGVAAMFLPETLGSPLPDTIQDVEDRGSGRISKKPPKETMVLQDTGANLLKPVA</sequence>
<reference evidence="10" key="2">
    <citation type="submission" date="2025-08" db="UniProtKB">
        <authorList>
            <consortium name="Ensembl"/>
        </authorList>
    </citation>
    <scope>IDENTIFICATION</scope>
</reference>
<keyword evidence="3 8" id="KW-0472">Membrane</keyword>
<keyword evidence="11" id="KW-1185">Reference proteome</keyword>
<evidence type="ECO:0000256" key="6">
    <source>
        <dbReference type="ARBA" id="ARBA00041768"/>
    </source>
</evidence>
<dbReference type="InterPro" id="IPR036259">
    <property type="entry name" value="MFS_trans_sf"/>
</dbReference>
<proteinExistence type="predicted"/>
<evidence type="ECO:0000259" key="9">
    <source>
        <dbReference type="PROSITE" id="PS50850"/>
    </source>
</evidence>
<feature type="transmembrane region" description="Helical" evidence="8">
    <location>
        <begin position="203"/>
        <end position="225"/>
    </location>
</feature>
<dbReference type="AlphaFoldDB" id="G3QBP9"/>
<dbReference type="GO" id="GO:0009925">
    <property type="term" value="C:basal plasma membrane"/>
    <property type="evidence" value="ECO:0007669"/>
    <property type="project" value="UniProtKB-SubCell"/>
</dbReference>
<comment type="subcellular location">
    <subcellularLocation>
        <location evidence="4">Basal cell membrane</location>
        <topology evidence="4">Multi-pass membrane protein</topology>
    </subcellularLocation>
</comment>
<dbReference type="InterPro" id="IPR020846">
    <property type="entry name" value="MFS_dom"/>
</dbReference>
<dbReference type="PANTHER" id="PTHR24064">
    <property type="entry name" value="SOLUTE CARRIER FAMILY 22 MEMBER"/>
    <property type="match status" value="1"/>
</dbReference>
<feature type="transmembrane region" description="Helical" evidence="8">
    <location>
        <begin position="433"/>
        <end position="457"/>
    </location>
</feature>
<dbReference type="PROSITE" id="PS50850">
    <property type="entry name" value="MFS"/>
    <property type="match status" value="1"/>
</dbReference>
<dbReference type="Proteomes" id="UP000007635">
    <property type="component" value="Chromosome VII"/>
</dbReference>
<dbReference type="InParanoid" id="G3QBP9"/>
<dbReference type="FunFam" id="1.20.1250.20:FF:000023">
    <property type="entry name" value="Solute carrier family 22 member 6"/>
    <property type="match status" value="1"/>
</dbReference>
<feature type="transmembrane region" description="Helical" evidence="8">
    <location>
        <begin position="175"/>
        <end position="197"/>
    </location>
</feature>
<dbReference type="STRING" id="69293.ENSGACP00000027315"/>
<evidence type="ECO:0000256" key="7">
    <source>
        <dbReference type="ARBA" id="ARBA00042362"/>
    </source>
</evidence>
<accession>G3QBP9</accession>
<evidence type="ECO:0000256" key="5">
    <source>
        <dbReference type="ARBA" id="ARBA00039897"/>
    </source>
</evidence>
<keyword evidence="1 8" id="KW-0812">Transmembrane</keyword>
<dbReference type="OMA" id="WHCTGAS"/>
<evidence type="ECO:0000256" key="3">
    <source>
        <dbReference type="ARBA" id="ARBA00023136"/>
    </source>
</evidence>
<dbReference type="Bgee" id="ENSGACG00000020653">
    <property type="expression patterns" value="Expressed in liver and 4 other cell types or tissues"/>
</dbReference>
<dbReference type="KEGG" id="gat:120821390"/>
<dbReference type="InterPro" id="IPR005828">
    <property type="entry name" value="MFS_sugar_transport-like"/>
</dbReference>
<feature type="domain" description="Major facilitator superfamily (MFS) profile" evidence="9">
    <location>
        <begin position="97"/>
        <end position="521"/>
    </location>
</feature>
<feature type="transmembrane region" description="Helical" evidence="8">
    <location>
        <begin position="496"/>
        <end position="516"/>
    </location>
</feature>
<dbReference type="Gene3D" id="1.20.1250.20">
    <property type="entry name" value="MFS general substrate transporter like domains"/>
    <property type="match status" value="1"/>
</dbReference>
<evidence type="ECO:0000256" key="8">
    <source>
        <dbReference type="SAM" id="Phobius"/>
    </source>
</evidence>
<feature type="transmembrane region" description="Helical" evidence="8">
    <location>
        <begin position="350"/>
        <end position="368"/>
    </location>
</feature>
<feature type="transmembrane region" description="Helical" evidence="8">
    <location>
        <begin position="380"/>
        <end position="404"/>
    </location>
</feature>
<feature type="transmembrane region" description="Helical" evidence="8">
    <location>
        <begin position="262"/>
        <end position="280"/>
    </location>
</feature>
<name>G3QBP9_GASAC</name>
<evidence type="ECO:0000256" key="4">
    <source>
        <dbReference type="ARBA" id="ARBA00034696"/>
    </source>
</evidence>
<evidence type="ECO:0000313" key="10">
    <source>
        <dbReference type="Ensembl" id="ENSGACP00000027315.1"/>
    </source>
</evidence>
<dbReference type="SUPFAM" id="SSF103473">
    <property type="entry name" value="MFS general substrate transporter"/>
    <property type="match status" value="1"/>
</dbReference>
<dbReference type="GeneID" id="120821390"/>
<dbReference type="FunCoup" id="G3QBP9">
    <property type="interactions" value="33"/>
</dbReference>
<dbReference type="RefSeq" id="XP_040035789.1">
    <property type="nucleotide sequence ID" value="XM_040179855.1"/>
</dbReference>
<feature type="transmembrane region" description="Helical" evidence="8">
    <location>
        <begin position="411"/>
        <end position="427"/>
    </location>
</feature>
<dbReference type="CTD" id="404609"/>
<evidence type="ECO:0000256" key="1">
    <source>
        <dbReference type="ARBA" id="ARBA00022692"/>
    </source>
</evidence>
<dbReference type="GO" id="GO:0008514">
    <property type="term" value="F:organic anion transmembrane transporter activity"/>
    <property type="evidence" value="ECO:0007669"/>
    <property type="project" value="Ensembl"/>
</dbReference>
<reference evidence="10 11" key="1">
    <citation type="journal article" date="2021" name="G3 (Bethesda)">
        <title>Improved contiguity of the threespine stickleback genome using long-read sequencing.</title>
        <authorList>
            <person name="Nath S."/>
            <person name="Shaw D.E."/>
            <person name="White M.A."/>
        </authorList>
    </citation>
    <scope>NUCLEOTIDE SEQUENCE [LARGE SCALE GENOMIC DNA]</scope>
    <source>
        <strain evidence="10 11">Lake Benthic</strain>
    </source>
</reference>
<evidence type="ECO:0000313" key="11">
    <source>
        <dbReference type="Proteomes" id="UP000007635"/>
    </source>
</evidence>
<organism evidence="10 11">
    <name type="scientific">Gasterosteus aculeatus aculeatus</name>
    <name type="common">three-spined stickleback</name>
    <dbReference type="NCBI Taxonomy" id="481459"/>
    <lineage>
        <taxon>Eukaryota</taxon>
        <taxon>Metazoa</taxon>
        <taxon>Chordata</taxon>
        <taxon>Craniata</taxon>
        <taxon>Vertebrata</taxon>
        <taxon>Euteleostomi</taxon>
        <taxon>Actinopterygii</taxon>
        <taxon>Neopterygii</taxon>
        <taxon>Teleostei</taxon>
        <taxon>Neoteleostei</taxon>
        <taxon>Acanthomorphata</taxon>
        <taxon>Eupercaria</taxon>
        <taxon>Perciformes</taxon>
        <taxon>Cottioidei</taxon>
        <taxon>Gasterosteales</taxon>
        <taxon>Gasterosteidae</taxon>
        <taxon>Gasterosteus</taxon>
    </lineage>
</organism>
<reference evidence="10" key="3">
    <citation type="submission" date="2025-09" db="UniProtKB">
        <authorList>
            <consortium name="Ensembl"/>
        </authorList>
    </citation>
    <scope>IDENTIFICATION</scope>
</reference>
<keyword evidence="2 8" id="KW-1133">Transmembrane helix</keyword>
<evidence type="ECO:0000256" key="2">
    <source>
        <dbReference type="ARBA" id="ARBA00022989"/>
    </source>
</evidence>
<dbReference type="Pfam" id="PF00083">
    <property type="entry name" value="Sugar_tr"/>
    <property type="match status" value="1"/>
</dbReference>